<protein>
    <submittedName>
        <fullName evidence="2">DUF2254 domain-containing protein</fullName>
    </submittedName>
</protein>
<dbReference type="AlphaFoldDB" id="A0AAE3QAL1"/>
<dbReference type="RefSeq" id="WP_311785632.1">
    <property type="nucleotide sequence ID" value="NZ_JALDYY010000002.1"/>
</dbReference>
<dbReference type="Proteomes" id="UP001161580">
    <property type="component" value="Unassembled WGS sequence"/>
</dbReference>
<feature type="transmembrane region" description="Helical" evidence="1">
    <location>
        <begin position="57"/>
        <end position="84"/>
    </location>
</feature>
<proteinExistence type="predicted"/>
<sequence length="418" mass="44784">MTITRRWWLIAQQTRRLWFKATLYCAVAIATALVAILLGPYIPEGLSRRVGSDAVDAILTIIASSMLAVTTFSLSTLVSATSTAASTATPRATSLLLQDATAQRALSTFLGAFLFSLVGLIGLKSGLYTDGGRLVLFIATLVVVALIVGTLLRWIDHLAGLGRMGETISRVEKAATSAMAAYRHLPYLGAEPYEHLPDAAIAVGNGRIGYIQHLDVSALSDVAERIEGRIYVARRPGGYCDPSNPIAHVVLDDPQATLEADALDDIRDAFGVADRRSYEQDPRFGLIALSEIGSRALSPGINDPGTAIDVLAAIVRVFATEPEGGEEDGEPPRYPRVHLPPLAADDLIDAAFMPISRDGAGMIEVCIRLQKALSAVAHMADGDCARAARNYRDIARARALETLSFEVDRERLMAHAPA</sequence>
<gene>
    <name evidence="2" type="ORF">MRS75_05095</name>
</gene>
<reference evidence="2" key="1">
    <citation type="submission" date="2022-03" db="EMBL/GenBank/DDBJ databases">
        <title>Fererhizobium litorale gen. nov., sp. nov., isolated from sandy sediments of the Sea of Japan seashore.</title>
        <authorList>
            <person name="Romanenko L."/>
            <person name="Kurilenko V."/>
            <person name="Otstavnykh N."/>
            <person name="Svetashev V."/>
            <person name="Tekutyeva L."/>
            <person name="Isaeva M."/>
            <person name="Mikhailov V."/>
        </authorList>
    </citation>
    <scope>NUCLEOTIDE SEQUENCE</scope>
    <source>
        <strain evidence="2">KMM 9576</strain>
    </source>
</reference>
<evidence type="ECO:0000313" key="2">
    <source>
        <dbReference type="EMBL" id="MDI7921460.1"/>
    </source>
</evidence>
<feature type="transmembrane region" description="Helical" evidence="1">
    <location>
        <begin position="21"/>
        <end position="42"/>
    </location>
</feature>
<name>A0AAE3QAL1_9HYPH</name>
<dbReference type="Pfam" id="PF10011">
    <property type="entry name" value="DUF2254"/>
    <property type="match status" value="1"/>
</dbReference>
<organism evidence="2 3">
    <name type="scientific">Ferirhizobium litorale</name>
    <dbReference type="NCBI Taxonomy" id="2927786"/>
    <lineage>
        <taxon>Bacteria</taxon>
        <taxon>Pseudomonadati</taxon>
        <taxon>Pseudomonadota</taxon>
        <taxon>Alphaproteobacteria</taxon>
        <taxon>Hyphomicrobiales</taxon>
        <taxon>Rhizobiaceae</taxon>
        <taxon>Ferirhizobium</taxon>
    </lineage>
</organism>
<keyword evidence="1" id="KW-0812">Transmembrane</keyword>
<dbReference type="EMBL" id="JALDYZ010000002">
    <property type="protein sequence ID" value="MDI7921460.1"/>
    <property type="molecule type" value="Genomic_DNA"/>
</dbReference>
<keyword evidence="3" id="KW-1185">Reference proteome</keyword>
<keyword evidence="1" id="KW-0472">Membrane</keyword>
<feature type="transmembrane region" description="Helical" evidence="1">
    <location>
        <begin position="105"/>
        <end position="123"/>
    </location>
</feature>
<evidence type="ECO:0000256" key="1">
    <source>
        <dbReference type="SAM" id="Phobius"/>
    </source>
</evidence>
<evidence type="ECO:0000313" key="3">
    <source>
        <dbReference type="Proteomes" id="UP001161580"/>
    </source>
</evidence>
<comment type="caution">
    <text evidence="2">The sequence shown here is derived from an EMBL/GenBank/DDBJ whole genome shotgun (WGS) entry which is preliminary data.</text>
</comment>
<dbReference type="InterPro" id="IPR018723">
    <property type="entry name" value="DUF2254_membrane"/>
</dbReference>
<accession>A0AAE3QAL1</accession>
<keyword evidence="1" id="KW-1133">Transmembrane helix</keyword>
<feature type="transmembrane region" description="Helical" evidence="1">
    <location>
        <begin position="135"/>
        <end position="155"/>
    </location>
</feature>